<dbReference type="Gene3D" id="1.10.357.10">
    <property type="entry name" value="Tetracycline Repressor, domain 2"/>
    <property type="match status" value="1"/>
</dbReference>
<keyword evidence="1" id="KW-0805">Transcription regulation</keyword>
<dbReference type="PROSITE" id="PS50977">
    <property type="entry name" value="HTH_TETR_2"/>
    <property type="match status" value="1"/>
</dbReference>
<protein>
    <submittedName>
        <fullName evidence="6">TetR family transcriptional regulator</fullName>
    </submittedName>
</protein>
<evidence type="ECO:0000313" key="6">
    <source>
        <dbReference type="EMBL" id="GGF18521.1"/>
    </source>
</evidence>
<evidence type="ECO:0000256" key="1">
    <source>
        <dbReference type="ARBA" id="ARBA00023015"/>
    </source>
</evidence>
<dbReference type="InterPro" id="IPR001647">
    <property type="entry name" value="HTH_TetR"/>
</dbReference>
<evidence type="ECO:0000256" key="3">
    <source>
        <dbReference type="ARBA" id="ARBA00023163"/>
    </source>
</evidence>
<name>A0ABQ1UJP7_9NOCA</name>
<gene>
    <name evidence="6" type="ORF">GCM10007298_13170</name>
</gene>
<organism evidence="6 7">
    <name type="scientific">Williamsia phyllosphaerae</name>
    <dbReference type="NCBI Taxonomy" id="885042"/>
    <lineage>
        <taxon>Bacteria</taxon>
        <taxon>Bacillati</taxon>
        <taxon>Actinomycetota</taxon>
        <taxon>Actinomycetes</taxon>
        <taxon>Mycobacteriales</taxon>
        <taxon>Nocardiaceae</taxon>
        <taxon>Williamsia</taxon>
    </lineage>
</organism>
<accession>A0ABQ1UJP7</accession>
<comment type="caution">
    <text evidence="6">The sequence shown here is derived from an EMBL/GenBank/DDBJ whole genome shotgun (WGS) entry which is preliminary data.</text>
</comment>
<keyword evidence="7" id="KW-1185">Reference proteome</keyword>
<dbReference type="EMBL" id="BMCS01000001">
    <property type="protein sequence ID" value="GGF18521.1"/>
    <property type="molecule type" value="Genomic_DNA"/>
</dbReference>
<dbReference type="PANTHER" id="PTHR30055">
    <property type="entry name" value="HTH-TYPE TRANSCRIPTIONAL REGULATOR RUTR"/>
    <property type="match status" value="1"/>
</dbReference>
<evidence type="ECO:0000256" key="2">
    <source>
        <dbReference type="ARBA" id="ARBA00023125"/>
    </source>
</evidence>
<keyword evidence="3" id="KW-0804">Transcription</keyword>
<dbReference type="SUPFAM" id="SSF46689">
    <property type="entry name" value="Homeodomain-like"/>
    <property type="match status" value="1"/>
</dbReference>
<evidence type="ECO:0000313" key="7">
    <source>
        <dbReference type="Proteomes" id="UP000632454"/>
    </source>
</evidence>
<dbReference type="RefSeq" id="WP_188488025.1">
    <property type="nucleotide sequence ID" value="NZ_BMCS01000001.1"/>
</dbReference>
<dbReference type="InterPro" id="IPR050109">
    <property type="entry name" value="HTH-type_TetR-like_transc_reg"/>
</dbReference>
<dbReference type="Pfam" id="PF00440">
    <property type="entry name" value="TetR_N"/>
    <property type="match status" value="1"/>
</dbReference>
<reference evidence="7" key="1">
    <citation type="journal article" date="2019" name="Int. J. Syst. Evol. Microbiol.">
        <title>The Global Catalogue of Microorganisms (GCM) 10K type strain sequencing project: providing services to taxonomists for standard genome sequencing and annotation.</title>
        <authorList>
            <consortium name="The Broad Institute Genomics Platform"/>
            <consortium name="The Broad Institute Genome Sequencing Center for Infectious Disease"/>
            <person name="Wu L."/>
            <person name="Ma J."/>
        </authorList>
    </citation>
    <scope>NUCLEOTIDE SEQUENCE [LARGE SCALE GENOMIC DNA]</scope>
    <source>
        <strain evidence="7">CCM 7855</strain>
    </source>
</reference>
<dbReference type="InterPro" id="IPR009057">
    <property type="entry name" value="Homeodomain-like_sf"/>
</dbReference>
<dbReference type="PANTHER" id="PTHR30055:SF234">
    <property type="entry name" value="HTH-TYPE TRANSCRIPTIONAL REGULATOR BETI"/>
    <property type="match status" value="1"/>
</dbReference>
<evidence type="ECO:0000256" key="4">
    <source>
        <dbReference type="PROSITE-ProRule" id="PRU00335"/>
    </source>
</evidence>
<feature type="domain" description="HTH tetR-type" evidence="5">
    <location>
        <begin position="16"/>
        <end position="76"/>
    </location>
</feature>
<sequence length="206" mass="22739">MSSRSYGGETSAARDDRRRRQILDAGLEIFGSVGFRAATVRGVCRDAKVADRYFYDQFPTLEDLLLAVYAECVETMMSAVVTELSALPPDADPATLARHGLDAFFRVTENPLLARVVWLEVLGVSRRVDQLYLETLNRFGDLLASQIRVDPSVTDHDDERRVLMTSAVGGIRQVGTAWLIEGYATDRAVLVSASTRILVAIADSLR</sequence>
<evidence type="ECO:0000259" key="5">
    <source>
        <dbReference type="PROSITE" id="PS50977"/>
    </source>
</evidence>
<keyword evidence="2 4" id="KW-0238">DNA-binding</keyword>
<dbReference type="Proteomes" id="UP000632454">
    <property type="component" value="Unassembled WGS sequence"/>
</dbReference>
<proteinExistence type="predicted"/>
<feature type="DNA-binding region" description="H-T-H motif" evidence="4">
    <location>
        <begin position="39"/>
        <end position="58"/>
    </location>
</feature>